<dbReference type="Proteomes" id="UP000189670">
    <property type="component" value="Unassembled WGS sequence"/>
</dbReference>
<gene>
    <name evidence="1" type="ORF">OMM_07590</name>
</gene>
<name>A0A1V1PC13_9BACT</name>
<organism evidence="1 2">
    <name type="scientific">Candidatus Magnetoglobus multicellularis str. Araruama</name>
    <dbReference type="NCBI Taxonomy" id="890399"/>
    <lineage>
        <taxon>Bacteria</taxon>
        <taxon>Pseudomonadati</taxon>
        <taxon>Thermodesulfobacteriota</taxon>
        <taxon>Desulfobacteria</taxon>
        <taxon>Desulfobacterales</taxon>
        <taxon>Desulfobacteraceae</taxon>
        <taxon>Candidatus Magnetoglobus</taxon>
    </lineage>
</organism>
<proteinExistence type="predicted"/>
<comment type="caution">
    <text evidence="1">The sequence shown here is derived from an EMBL/GenBank/DDBJ whole genome shotgun (WGS) entry which is preliminary data.</text>
</comment>
<sequence length="92" mass="10610">MLTVNECQQTKRKKIMEIVQKKFLKVVCECNPDHIIEKDIEIKPGTEETTTATINVYCPFCNKFTNGEVHGEMVPDDSLLRELGLNKRPEEE</sequence>
<protein>
    <submittedName>
        <fullName evidence="1">Uncharacterized protein</fullName>
    </submittedName>
</protein>
<accession>A0A1V1PC13</accession>
<reference evidence="2" key="1">
    <citation type="submission" date="2012-11" db="EMBL/GenBank/DDBJ databases">
        <authorList>
            <person name="Lucero-Rivera Y.E."/>
            <person name="Tovar-Ramirez D."/>
        </authorList>
    </citation>
    <scope>NUCLEOTIDE SEQUENCE [LARGE SCALE GENOMIC DNA]</scope>
    <source>
        <strain evidence="2">Araruama</strain>
    </source>
</reference>
<evidence type="ECO:0000313" key="2">
    <source>
        <dbReference type="Proteomes" id="UP000189670"/>
    </source>
</evidence>
<dbReference type="EMBL" id="ATBP01000162">
    <property type="protein sequence ID" value="ETR72313.1"/>
    <property type="molecule type" value="Genomic_DNA"/>
</dbReference>
<evidence type="ECO:0000313" key="1">
    <source>
        <dbReference type="EMBL" id="ETR72313.1"/>
    </source>
</evidence>
<dbReference type="AlphaFoldDB" id="A0A1V1PC13"/>